<evidence type="ECO:0000313" key="2">
    <source>
        <dbReference type="EMBL" id="PSB26990.1"/>
    </source>
</evidence>
<dbReference type="AlphaFoldDB" id="A0A2T1E2P3"/>
<protein>
    <recommendedName>
        <fullName evidence="1">Peptidoglycan binding-like domain-containing protein</fullName>
    </recommendedName>
</protein>
<proteinExistence type="predicted"/>
<dbReference type="Proteomes" id="UP000239576">
    <property type="component" value="Unassembled WGS sequence"/>
</dbReference>
<dbReference type="InterPro" id="IPR002477">
    <property type="entry name" value="Peptidoglycan-bd-like"/>
</dbReference>
<dbReference type="Gene3D" id="1.10.101.10">
    <property type="entry name" value="PGBD-like superfamily/PGBD"/>
    <property type="match status" value="1"/>
</dbReference>
<name>A0A2T1E2P3_9CYAN</name>
<accession>A0A2T1E2P3</accession>
<dbReference type="InterPro" id="IPR036366">
    <property type="entry name" value="PGBDSf"/>
</dbReference>
<dbReference type="EMBL" id="PVWK01000098">
    <property type="protein sequence ID" value="PSB26990.1"/>
    <property type="molecule type" value="Genomic_DNA"/>
</dbReference>
<evidence type="ECO:0000313" key="3">
    <source>
        <dbReference type="Proteomes" id="UP000239576"/>
    </source>
</evidence>
<dbReference type="RefSeq" id="WP_106257609.1">
    <property type="nucleotide sequence ID" value="NZ_CAWNSW010000133.1"/>
</dbReference>
<comment type="caution">
    <text evidence="2">The sequence shown here is derived from an EMBL/GenBank/DDBJ whole genome shotgun (WGS) entry which is preliminary data.</text>
</comment>
<sequence length="267" mass="28002">METLAFIHTAVAYEDPNPKSELRSFDNISLKAPGSIALGVLSAGVVTATLSHADQAQALLMSGDRGSGVAQLQQKLGGIRVDGVFGPETYYRLISHQKSRDLLADGKAGPATLPTLGLPAYLGSFDKGQERNTPGSSLVTARIGLVVRDSPNGGYLYTLPYGSRVTRDGYTVPRAGYNWTKIGGGGWVASEYLDNGSGSAERPVPAGPFADVRTNLLVRNGPNGRVIGSVGSGGSLRLTGAEQFAGGRTWSQLSSGGWVARDYIGFR</sequence>
<evidence type="ECO:0000259" key="1">
    <source>
        <dbReference type="Pfam" id="PF01471"/>
    </source>
</evidence>
<dbReference type="SUPFAM" id="SSF47090">
    <property type="entry name" value="PGBD-like"/>
    <property type="match status" value="1"/>
</dbReference>
<reference evidence="2 3" key="2">
    <citation type="submission" date="2018-03" db="EMBL/GenBank/DDBJ databases">
        <title>The ancient ancestry and fast evolution of plastids.</title>
        <authorList>
            <person name="Moore K.R."/>
            <person name="Magnabosco C."/>
            <person name="Momper L."/>
            <person name="Gold D.A."/>
            <person name="Bosak T."/>
            <person name="Fournier G.P."/>
        </authorList>
    </citation>
    <scope>NUCLEOTIDE SEQUENCE [LARGE SCALE GENOMIC DNA]</scope>
    <source>
        <strain evidence="2 3">ULC18</strain>
    </source>
</reference>
<reference evidence="3" key="1">
    <citation type="submission" date="2018-02" db="EMBL/GenBank/DDBJ databases">
        <authorList>
            <person name="Moore K."/>
            <person name="Momper L."/>
        </authorList>
    </citation>
    <scope>NUCLEOTIDE SEQUENCE [LARGE SCALE GENOMIC DNA]</scope>
    <source>
        <strain evidence="3">ULC18</strain>
    </source>
</reference>
<gene>
    <name evidence="2" type="ORF">C7B82_17695</name>
</gene>
<feature type="domain" description="Peptidoglycan binding-like" evidence="1">
    <location>
        <begin position="66"/>
        <end position="113"/>
    </location>
</feature>
<dbReference type="Pfam" id="PF01471">
    <property type="entry name" value="PG_binding_1"/>
    <property type="match status" value="1"/>
</dbReference>
<keyword evidence="3" id="KW-1185">Reference proteome</keyword>
<dbReference type="OrthoDB" id="570428at2"/>
<organism evidence="2 3">
    <name type="scientific">Stenomitos frigidus ULC18</name>
    <dbReference type="NCBI Taxonomy" id="2107698"/>
    <lineage>
        <taxon>Bacteria</taxon>
        <taxon>Bacillati</taxon>
        <taxon>Cyanobacteriota</taxon>
        <taxon>Cyanophyceae</taxon>
        <taxon>Leptolyngbyales</taxon>
        <taxon>Leptolyngbyaceae</taxon>
        <taxon>Stenomitos</taxon>
    </lineage>
</organism>
<dbReference type="InterPro" id="IPR036365">
    <property type="entry name" value="PGBD-like_sf"/>
</dbReference>